<evidence type="ECO:0000256" key="6">
    <source>
        <dbReference type="ARBA" id="ARBA00022989"/>
    </source>
</evidence>
<sequence length="369" mass="39521">MKAIERRARDLETTRMREAAGGGMMGERPFVWGLLATAGVLVTLALAAALINLSSVVFSVFAAVFITLGLDPLVRWFQRRGMKRGWAILTVIILFVLVIGGMLGIVLPIVITQAAEFVTSLPQLYADLQQQDWFKQLSADSDGVFATLYSTFVDFITDPATWATVGGGALNVGFAIIGGISTAFFIFILTIYFTATLDSSKAAIYTLVSASHRDRVVDYAERIMQNVGRYLSGMVVLAFFNAVYSLILLTIAQVPFALVISVAAFFITLIPMIGTVLTTIFMTVLALFVSPTSAGVVLVGMLIYMQVEAYILTPRVMNRAVQVPGSIVLIAALAGGTLAGLPGALVAIPVAAGILLIVKEVVVPWKARS</sequence>
<feature type="transmembrane region" description="Helical" evidence="8">
    <location>
        <begin position="230"/>
        <end position="251"/>
    </location>
</feature>
<evidence type="ECO:0000256" key="2">
    <source>
        <dbReference type="ARBA" id="ARBA00009773"/>
    </source>
</evidence>
<gene>
    <name evidence="9" type="ORF">GLX25_00885</name>
</gene>
<dbReference type="EMBL" id="WODA01000002">
    <property type="protein sequence ID" value="MUN05674.1"/>
    <property type="molecule type" value="Genomic_DNA"/>
</dbReference>
<dbReference type="Pfam" id="PF01594">
    <property type="entry name" value="AI-2E_transport"/>
    <property type="match status" value="1"/>
</dbReference>
<feature type="transmembrane region" description="Helical" evidence="8">
    <location>
        <begin position="30"/>
        <end position="50"/>
    </location>
</feature>
<evidence type="ECO:0000256" key="3">
    <source>
        <dbReference type="ARBA" id="ARBA00022448"/>
    </source>
</evidence>
<dbReference type="PANTHER" id="PTHR21716">
    <property type="entry name" value="TRANSMEMBRANE PROTEIN"/>
    <property type="match status" value="1"/>
</dbReference>
<evidence type="ECO:0000256" key="7">
    <source>
        <dbReference type="ARBA" id="ARBA00023136"/>
    </source>
</evidence>
<dbReference type="GO" id="GO:0055085">
    <property type="term" value="P:transmembrane transport"/>
    <property type="evidence" value="ECO:0007669"/>
    <property type="project" value="TreeGrafter"/>
</dbReference>
<feature type="transmembrane region" description="Helical" evidence="8">
    <location>
        <begin position="172"/>
        <end position="195"/>
    </location>
</feature>
<protein>
    <submittedName>
        <fullName evidence="9">AI-2E family transporter</fullName>
    </submittedName>
</protein>
<dbReference type="PANTHER" id="PTHR21716:SF53">
    <property type="entry name" value="PERMEASE PERM-RELATED"/>
    <property type="match status" value="1"/>
</dbReference>
<evidence type="ECO:0000256" key="8">
    <source>
        <dbReference type="SAM" id="Phobius"/>
    </source>
</evidence>
<dbReference type="RefSeq" id="WP_155840334.1">
    <property type="nucleotide sequence ID" value="NZ_BAAAIA010000009.1"/>
</dbReference>
<dbReference type="GO" id="GO:0005886">
    <property type="term" value="C:plasma membrane"/>
    <property type="evidence" value="ECO:0007669"/>
    <property type="project" value="UniProtKB-SubCell"/>
</dbReference>
<evidence type="ECO:0000256" key="4">
    <source>
        <dbReference type="ARBA" id="ARBA00022475"/>
    </source>
</evidence>
<evidence type="ECO:0000313" key="10">
    <source>
        <dbReference type="Proteomes" id="UP000480122"/>
    </source>
</evidence>
<dbReference type="InterPro" id="IPR002549">
    <property type="entry name" value="AI-2E-like"/>
</dbReference>
<dbReference type="OrthoDB" id="4016357at2"/>
<keyword evidence="4" id="KW-1003">Cell membrane</keyword>
<evidence type="ECO:0000256" key="5">
    <source>
        <dbReference type="ARBA" id="ARBA00022692"/>
    </source>
</evidence>
<organism evidence="9 10">
    <name type="scientific">Agromyces luteolus</name>
    <dbReference type="NCBI Taxonomy" id="88373"/>
    <lineage>
        <taxon>Bacteria</taxon>
        <taxon>Bacillati</taxon>
        <taxon>Actinomycetota</taxon>
        <taxon>Actinomycetes</taxon>
        <taxon>Micrococcales</taxon>
        <taxon>Microbacteriaceae</taxon>
        <taxon>Agromyces</taxon>
    </lineage>
</organism>
<keyword evidence="5 8" id="KW-0812">Transmembrane</keyword>
<feature type="transmembrane region" description="Helical" evidence="8">
    <location>
        <begin position="284"/>
        <end position="307"/>
    </location>
</feature>
<comment type="subcellular location">
    <subcellularLocation>
        <location evidence="1">Cell membrane</location>
        <topology evidence="1">Multi-pass membrane protein</topology>
    </subcellularLocation>
</comment>
<feature type="transmembrane region" description="Helical" evidence="8">
    <location>
        <begin position="86"/>
        <end position="111"/>
    </location>
</feature>
<accession>A0A7C9LFD0</accession>
<keyword evidence="7 8" id="KW-0472">Membrane</keyword>
<feature type="transmembrane region" description="Helical" evidence="8">
    <location>
        <begin position="257"/>
        <end position="277"/>
    </location>
</feature>
<feature type="transmembrane region" description="Helical" evidence="8">
    <location>
        <begin position="56"/>
        <end position="74"/>
    </location>
</feature>
<evidence type="ECO:0000256" key="1">
    <source>
        <dbReference type="ARBA" id="ARBA00004651"/>
    </source>
</evidence>
<name>A0A7C9LFD0_9MICO</name>
<keyword evidence="6 8" id="KW-1133">Transmembrane helix</keyword>
<keyword evidence="3" id="KW-0813">Transport</keyword>
<comment type="similarity">
    <text evidence="2">Belongs to the autoinducer-2 exporter (AI-2E) (TC 2.A.86) family.</text>
</comment>
<feature type="transmembrane region" description="Helical" evidence="8">
    <location>
        <begin position="327"/>
        <end position="358"/>
    </location>
</feature>
<proteinExistence type="inferred from homology"/>
<comment type="caution">
    <text evidence="9">The sequence shown here is derived from an EMBL/GenBank/DDBJ whole genome shotgun (WGS) entry which is preliminary data.</text>
</comment>
<keyword evidence="10" id="KW-1185">Reference proteome</keyword>
<dbReference type="Proteomes" id="UP000480122">
    <property type="component" value="Unassembled WGS sequence"/>
</dbReference>
<reference evidence="9 10" key="1">
    <citation type="submission" date="2019-11" db="EMBL/GenBank/DDBJ databases">
        <title>Agromyces kandeliae sp. nov., isolated from mangrove soil.</title>
        <authorList>
            <person name="Wang R."/>
        </authorList>
    </citation>
    <scope>NUCLEOTIDE SEQUENCE [LARGE SCALE GENOMIC DNA]</scope>
    <source>
        <strain evidence="9 10">JCM 11431</strain>
    </source>
</reference>
<dbReference type="AlphaFoldDB" id="A0A7C9LFD0"/>
<evidence type="ECO:0000313" key="9">
    <source>
        <dbReference type="EMBL" id="MUN05674.1"/>
    </source>
</evidence>